<reference evidence="1 2" key="1">
    <citation type="submission" date="2020-01" db="EMBL/GenBank/DDBJ databases">
        <authorList>
            <consortium name="DOE Joint Genome Institute"/>
            <person name="Haridas S."/>
            <person name="Albert R."/>
            <person name="Binder M."/>
            <person name="Bloem J."/>
            <person name="Labutti K."/>
            <person name="Salamov A."/>
            <person name="Andreopoulos B."/>
            <person name="Baker S.E."/>
            <person name="Barry K."/>
            <person name="Bills G."/>
            <person name="Bluhm B.H."/>
            <person name="Cannon C."/>
            <person name="Castanera R."/>
            <person name="Culley D.E."/>
            <person name="Daum C."/>
            <person name="Ezra D."/>
            <person name="Gonzalez J.B."/>
            <person name="Henrissat B."/>
            <person name="Kuo A."/>
            <person name="Liang C."/>
            <person name="Lipzen A."/>
            <person name="Lutzoni F."/>
            <person name="Magnuson J."/>
            <person name="Mondo S."/>
            <person name="Nolan M."/>
            <person name="Ohm R."/>
            <person name="Pangilinan J."/>
            <person name="Park H.-J.H."/>
            <person name="Ramirez L."/>
            <person name="Alfaro M."/>
            <person name="Sun H."/>
            <person name="Tritt A."/>
            <person name="Yoshinaga Y."/>
            <person name="Zwiers L.-H.L."/>
            <person name="Turgeon B.G."/>
            <person name="Goodwin S.B."/>
            <person name="Spatafora J.W."/>
            <person name="Crous P.W."/>
            <person name="Grigoriev I.V."/>
        </authorList>
    </citation>
    <scope>NUCLEOTIDE SEQUENCE [LARGE SCALE GENOMIC DNA]</scope>
    <source>
        <strain evidence="1 2">CBS 611.86</strain>
    </source>
</reference>
<evidence type="ECO:0000313" key="2">
    <source>
        <dbReference type="Proteomes" id="UP000481861"/>
    </source>
</evidence>
<organism evidence="1 2">
    <name type="scientific">Massariosphaeria phaeospora</name>
    <dbReference type="NCBI Taxonomy" id="100035"/>
    <lineage>
        <taxon>Eukaryota</taxon>
        <taxon>Fungi</taxon>
        <taxon>Dikarya</taxon>
        <taxon>Ascomycota</taxon>
        <taxon>Pezizomycotina</taxon>
        <taxon>Dothideomycetes</taxon>
        <taxon>Pleosporomycetidae</taxon>
        <taxon>Pleosporales</taxon>
        <taxon>Pleosporales incertae sedis</taxon>
        <taxon>Massariosphaeria</taxon>
    </lineage>
</organism>
<dbReference type="Proteomes" id="UP000481861">
    <property type="component" value="Unassembled WGS sequence"/>
</dbReference>
<protein>
    <submittedName>
        <fullName evidence="1">Uncharacterized protein</fullName>
    </submittedName>
</protein>
<comment type="caution">
    <text evidence="1">The sequence shown here is derived from an EMBL/GenBank/DDBJ whole genome shotgun (WGS) entry which is preliminary data.</text>
</comment>
<evidence type="ECO:0000313" key="1">
    <source>
        <dbReference type="EMBL" id="KAF2870825.1"/>
    </source>
</evidence>
<keyword evidence="2" id="KW-1185">Reference proteome</keyword>
<dbReference type="EMBL" id="JAADJZ010000013">
    <property type="protein sequence ID" value="KAF2870825.1"/>
    <property type="molecule type" value="Genomic_DNA"/>
</dbReference>
<proteinExistence type="predicted"/>
<dbReference type="AlphaFoldDB" id="A0A7C8MN21"/>
<gene>
    <name evidence="1" type="ORF">BDV95DRAFT_69307</name>
</gene>
<accession>A0A7C8MN21</accession>
<name>A0A7C8MN21_9PLEO</name>
<sequence>MDECVSLCNAAACWPATNVSNVDDTLSGAGSRSTRSQPVPSSVDQIAGIVRSLVAHRPFGLRPGRPGGGKNQVSQKLLFQCWLLLPLQRSRSLVKPRRPAVPEDPAAAPPIRRCTIARELTPQERSGGLAVDSRPARWAPQQTVKQLAHRYPHPASSALTHAQFCCLQDEAGLLSGELQPAVRTTVD</sequence>